<evidence type="ECO:0000259" key="9">
    <source>
        <dbReference type="PROSITE" id="PS51829"/>
    </source>
</evidence>
<dbReference type="EMBL" id="FNJB01000013">
    <property type="protein sequence ID" value="SDP74010.1"/>
    <property type="molecule type" value="Genomic_DNA"/>
</dbReference>
<evidence type="ECO:0000256" key="2">
    <source>
        <dbReference type="ARBA" id="ARBA00022670"/>
    </source>
</evidence>
<dbReference type="InterPro" id="IPR000209">
    <property type="entry name" value="Peptidase_S8/S53_dom"/>
</dbReference>
<dbReference type="PROSITE" id="PS51892">
    <property type="entry name" value="SUBTILASE"/>
    <property type="match status" value="1"/>
</dbReference>
<feature type="active site" description="Charge relay system" evidence="5 6">
    <location>
        <position position="193"/>
    </location>
</feature>
<dbReference type="RefSeq" id="WP_091382602.1">
    <property type="nucleotide sequence ID" value="NZ_FNDV01000001.1"/>
</dbReference>
<feature type="chain" id="PRO_5011495935" evidence="8">
    <location>
        <begin position="36"/>
        <end position="523"/>
    </location>
</feature>
<dbReference type="InterPro" id="IPR002884">
    <property type="entry name" value="P_dom"/>
</dbReference>
<dbReference type="Pfam" id="PF00082">
    <property type="entry name" value="Peptidase_S8"/>
    <property type="match status" value="1"/>
</dbReference>
<dbReference type="OrthoDB" id="9766923at2"/>
<evidence type="ECO:0000256" key="6">
    <source>
        <dbReference type="PROSITE-ProRule" id="PRU01240"/>
    </source>
</evidence>
<evidence type="ECO:0000256" key="3">
    <source>
        <dbReference type="ARBA" id="ARBA00022801"/>
    </source>
</evidence>
<evidence type="ECO:0000256" key="4">
    <source>
        <dbReference type="ARBA" id="ARBA00022825"/>
    </source>
</evidence>
<dbReference type="GO" id="GO:0005615">
    <property type="term" value="C:extracellular space"/>
    <property type="evidence" value="ECO:0007669"/>
    <property type="project" value="TreeGrafter"/>
</dbReference>
<sequence>MGMSRAKALRRFAAAGITTAACVASVITLATPATAAEAQILGADAANVVKDSYIVVLKDGAQAQGASADSLAARYGGKVNHRYSATVTGYAATMTEQQAKRVAADPQVAYVEADQTMSMSVDQLNPPSWGLDRVDQQSLPLNQKYSYSTTASNVNAYIIDTGINLTHSDFGGRAVSGRDTVDHDADATDCQGHGTHVAGTVGGGAYGLAKGVKLIAVRVLNCQGSGTNAGVIAGIDWVTANHVKPAVANMSLGGGASTTLDDAVRRSVAAGVSYAVASGNSNANACNYSPARVAEALSVNASDSADARASFSNYGTCTDLFAPGVSIKSAWIGGSAATNTISGTSMASPHVAGAIALYLAANPSASPATVHSAIVNAATAGKITNPGTGSANKLLFTGTGGTEPPPPTGCAAVTNGTDVNIPDNTTVSSSITISGCSSTPSTAATIAVDIRHTWRGDLVIDVVAPDGTAYRLKNSSSSDSADNVITTYTANLSSEVANGTWKLQVRDAYTYDTGYINSWTLDL</sequence>
<dbReference type="PROSITE" id="PS51257">
    <property type="entry name" value="PROKAR_LIPOPROTEIN"/>
    <property type="match status" value="1"/>
</dbReference>
<dbReference type="SUPFAM" id="SSF52743">
    <property type="entry name" value="Subtilisin-like"/>
    <property type="match status" value="1"/>
</dbReference>
<dbReference type="InterPro" id="IPR050131">
    <property type="entry name" value="Peptidase_S8_subtilisin-like"/>
</dbReference>
<evidence type="ECO:0000256" key="1">
    <source>
        <dbReference type="ARBA" id="ARBA00011073"/>
    </source>
</evidence>
<comment type="similarity">
    <text evidence="1 6 7">Belongs to the peptidase S8 family.</text>
</comment>
<dbReference type="AlphaFoldDB" id="A0A1H0V6D2"/>
<dbReference type="PRINTS" id="PR00723">
    <property type="entry name" value="SUBTILISIN"/>
</dbReference>
<feature type="domain" description="P/Homo B" evidence="9">
    <location>
        <begin position="402"/>
        <end position="523"/>
    </location>
</feature>
<dbReference type="GO" id="GO:0006508">
    <property type="term" value="P:proteolysis"/>
    <property type="evidence" value="ECO:0007669"/>
    <property type="project" value="UniProtKB-KW"/>
</dbReference>
<keyword evidence="11" id="KW-1185">Reference proteome</keyword>
<dbReference type="Pfam" id="PF01483">
    <property type="entry name" value="P_proprotein"/>
    <property type="match status" value="1"/>
</dbReference>
<dbReference type="PROSITE" id="PS00136">
    <property type="entry name" value="SUBTILASE_ASP"/>
    <property type="match status" value="1"/>
</dbReference>
<keyword evidence="2 6" id="KW-0645">Protease</keyword>
<dbReference type="PANTHER" id="PTHR43806:SF11">
    <property type="entry name" value="CEREVISIN-RELATED"/>
    <property type="match status" value="1"/>
</dbReference>
<dbReference type="CDD" id="cd04077">
    <property type="entry name" value="Peptidases_S8_PCSK9_ProteinaseK_like"/>
    <property type="match status" value="1"/>
</dbReference>
<gene>
    <name evidence="10" type="ORF">SAMN05192558_11343</name>
</gene>
<dbReference type="PROSITE" id="PS00138">
    <property type="entry name" value="SUBTILASE_SER"/>
    <property type="match status" value="1"/>
</dbReference>
<reference evidence="11" key="1">
    <citation type="submission" date="2016-10" db="EMBL/GenBank/DDBJ databases">
        <authorList>
            <person name="Varghese N."/>
            <person name="Submissions S."/>
        </authorList>
    </citation>
    <scope>NUCLEOTIDE SEQUENCE [LARGE SCALE GENOMIC DNA]</scope>
    <source>
        <strain evidence="11">IBRC-M 10655</strain>
    </source>
</reference>
<dbReference type="InterPro" id="IPR023828">
    <property type="entry name" value="Peptidase_S8_Ser-AS"/>
</dbReference>
<protein>
    <submittedName>
        <fullName evidence="10">Serine protease, subtilisin family</fullName>
    </submittedName>
</protein>
<dbReference type="Proteomes" id="UP000199651">
    <property type="component" value="Unassembled WGS sequence"/>
</dbReference>
<name>A0A1H0V6D2_9PSEU</name>
<dbReference type="GO" id="GO:0004252">
    <property type="term" value="F:serine-type endopeptidase activity"/>
    <property type="evidence" value="ECO:0007669"/>
    <property type="project" value="UniProtKB-UniRule"/>
</dbReference>
<dbReference type="InterPro" id="IPR034193">
    <property type="entry name" value="PCSK9_ProteinaseK-like"/>
</dbReference>
<dbReference type="STRING" id="504798.SAMN05421871_101797"/>
<accession>A0A1H0V6D2</accession>
<dbReference type="InterPro" id="IPR022398">
    <property type="entry name" value="Peptidase_S8_His-AS"/>
</dbReference>
<proteinExistence type="inferred from homology"/>
<evidence type="ECO:0000313" key="11">
    <source>
        <dbReference type="Proteomes" id="UP000199651"/>
    </source>
</evidence>
<dbReference type="InterPro" id="IPR023827">
    <property type="entry name" value="Peptidase_S8_Asp-AS"/>
</dbReference>
<dbReference type="InterPro" id="IPR008979">
    <property type="entry name" value="Galactose-bd-like_sf"/>
</dbReference>
<dbReference type="PANTHER" id="PTHR43806">
    <property type="entry name" value="PEPTIDASE S8"/>
    <property type="match status" value="1"/>
</dbReference>
<feature type="signal peptide" evidence="8">
    <location>
        <begin position="1"/>
        <end position="35"/>
    </location>
</feature>
<evidence type="ECO:0000313" key="10">
    <source>
        <dbReference type="EMBL" id="SDP74010.1"/>
    </source>
</evidence>
<dbReference type="PROSITE" id="PS51829">
    <property type="entry name" value="P_HOMO_B"/>
    <property type="match status" value="1"/>
</dbReference>
<dbReference type="InterPro" id="IPR036852">
    <property type="entry name" value="Peptidase_S8/S53_dom_sf"/>
</dbReference>
<dbReference type="SUPFAM" id="SSF49785">
    <property type="entry name" value="Galactose-binding domain-like"/>
    <property type="match status" value="1"/>
</dbReference>
<dbReference type="InterPro" id="IPR037045">
    <property type="entry name" value="S8pro/Inhibitor_I9_sf"/>
</dbReference>
<dbReference type="Gene3D" id="2.60.120.260">
    <property type="entry name" value="Galactose-binding domain-like"/>
    <property type="match status" value="1"/>
</dbReference>
<dbReference type="Gene3D" id="3.40.50.200">
    <property type="entry name" value="Peptidase S8/S53 domain"/>
    <property type="match status" value="1"/>
</dbReference>
<keyword evidence="8" id="KW-0732">Signal</keyword>
<dbReference type="SUPFAM" id="SSF54897">
    <property type="entry name" value="Protease propeptides/inhibitors"/>
    <property type="match status" value="1"/>
</dbReference>
<evidence type="ECO:0000256" key="8">
    <source>
        <dbReference type="SAM" id="SignalP"/>
    </source>
</evidence>
<evidence type="ECO:0000256" key="5">
    <source>
        <dbReference type="PIRSR" id="PIRSR615500-1"/>
    </source>
</evidence>
<feature type="active site" description="Charge relay system" evidence="5 6">
    <location>
        <position position="160"/>
    </location>
</feature>
<feature type="active site" description="Charge relay system" evidence="5 6">
    <location>
        <position position="345"/>
    </location>
</feature>
<keyword evidence="4 6" id="KW-0720">Serine protease</keyword>
<dbReference type="Pfam" id="PF05922">
    <property type="entry name" value="Inhibitor_I9"/>
    <property type="match status" value="1"/>
</dbReference>
<dbReference type="Gene3D" id="3.30.70.80">
    <property type="entry name" value="Peptidase S8 propeptide/proteinase inhibitor I9"/>
    <property type="match status" value="1"/>
</dbReference>
<organism evidence="10 11">
    <name type="scientific">Actinokineospora alba</name>
    <dbReference type="NCBI Taxonomy" id="504798"/>
    <lineage>
        <taxon>Bacteria</taxon>
        <taxon>Bacillati</taxon>
        <taxon>Actinomycetota</taxon>
        <taxon>Actinomycetes</taxon>
        <taxon>Pseudonocardiales</taxon>
        <taxon>Pseudonocardiaceae</taxon>
        <taxon>Actinokineospora</taxon>
    </lineage>
</organism>
<dbReference type="InterPro" id="IPR015500">
    <property type="entry name" value="Peptidase_S8_subtilisin-rel"/>
</dbReference>
<keyword evidence="3 6" id="KW-0378">Hydrolase</keyword>
<dbReference type="InterPro" id="IPR010259">
    <property type="entry name" value="S8pro/Inhibitor_I9"/>
</dbReference>
<dbReference type="FunFam" id="3.40.50.200:FF:000014">
    <property type="entry name" value="Proteinase K"/>
    <property type="match status" value="1"/>
</dbReference>
<dbReference type="PROSITE" id="PS00137">
    <property type="entry name" value="SUBTILASE_HIS"/>
    <property type="match status" value="1"/>
</dbReference>
<evidence type="ECO:0000256" key="7">
    <source>
        <dbReference type="RuleBase" id="RU003355"/>
    </source>
</evidence>